<feature type="domain" description="DUF629" evidence="2">
    <location>
        <begin position="403"/>
        <end position="485"/>
    </location>
</feature>
<feature type="region of interest" description="Disordered" evidence="1">
    <location>
        <begin position="494"/>
        <end position="564"/>
    </location>
</feature>
<dbReference type="KEGG" id="mng:MNEG_6136"/>
<evidence type="ECO:0000313" key="3">
    <source>
        <dbReference type="EMBL" id="KIZ01823.1"/>
    </source>
</evidence>
<feature type="compositionally biased region" description="Gly residues" evidence="1">
    <location>
        <begin position="347"/>
        <end position="356"/>
    </location>
</feature>
<dbReference type="OrthoDB" id="551194at2759"/>
<dbReference type="EMBL" id="KK101189">
    <property type="protein sequence ID" value="KIZ01823.1"/>
    <property type="molecule type" value="Genomic_DNA"/>
</dbReference>
<keyword evidence="4" id="KW-1185">Reference proteome</keyword>
<dbReference type="InterPro" id="IPR006865">
    <property type="entry name" value="DUF629"/>
</dbReference>
<feature type="compositionally biased region" description="Pro residues" evidence="1">
    <location>
        <begin position="555"/>
        <end position="564"/>
    </location>
</feature>
<evidence type="ECO:0000313" key="4">
    <source>
        <dbReference type="Proteomes" id="UP000054498"/>
    </source>
</evidence>
<dbReference type="Proteomes" id="UP000054498">
    <property type="component" value="Unassembled WGS sequence"/>
</dbReference>
<protein>
    <recommendedName>
        <fullName evidence="2">DUF629 domain-containing protein</fullName>
    </recommendedName>
</protein>
<dbReference type="RefSeq" id="XP_013900842.1">
    <property type="nucleotide sequence ID" value="XM_014045388.1"/>
</dbReference>
<dbReference type="AlphaFoldDB" id="A0A0D2JS41"/>
<feature type="region of interest" description="Disordered" evidence="1">
    <location>
        <begin position="347"/>
        <end position="398"/>
    </location>
</feature>
<dbReference type="GeneID" id="25739012"/>
<accession>A0A0D2JS41</accession>
<feature type="compositionally biased region" description="Gly residues" evidence="1">
    <location>
        <begin position="372"/>
        <end position="385"/>
    </location>
</feature>
<reference evidence="3 4" key="1">
    <citation type="journal article" date="2013" name="BMC Genomics">
        <title>Reconstruction of the lipid metabolism for the microalga Monoraphidium neglectum from its genome sequence reveals characteristics suitable for biofuel production.</title>
        <authorList>
            <person name="Bogen C."/>
            <person name="Al-Dilaimi A."/>
            <person name="Albersmeier A."/>
            <person name="Wichmann J."/>
            <person name="Grundmann M."/>
            <person name="Rupp O."/>
            <person name="Lauersen K.J."/>
            <person name="Blifernez-Klassen O."/>
            <person name="Kalinowski J."/>
            <person name="Goesmann A."/>
            <person name="Mussgnug J.H."/>
            <person name="Kruse O."/>
        </authorList>
    </citation>
    <scope>NUCLEOTIDE SEQUENCE [LARGE SCALE GENOMIC DNA]</scope>
    <source>
        <strain evidence="3 4">SAG 48.87</strain>
    </source>
</reference>
<dbReference type="Pfam" id="PF04780">
    <property type="entry name" value="DUF629"/>
    <property type="match status" value="1"/>
</dbReference>
<feature type="compositionally biased region" description="Low complexity" evidence="1">
    <location>
        <begin position="517"/>
        <end position="554"/>
    </location>
</feature>
<organism evidence="3 4">
    <name type="scientific">Monoraphidium neglectum</name>
    <dbReference type="NCBI Taxonomy" id="145388"/>
    <lineage>
        <taxon>Eukaryota</taxon>
        <taxon>Viridiplantae</taxon>
        <taxon>Chlorophyta</taxon>
        <taxon>core chlorophytes</taxon>
        <taxon>Chlorophyceae</taxon>
        <taxon>CS clade</taxon>
        <taxon>Sphaeropleales</taxon>
        <taxon>Selenastraceae</taxon>
        <taxon>Monoraphidium</taxon>
    </lineage>
</organism>
<feature type="compositionally biased region" description="Pro residues" evidence="1">
    <location>
        <begin position="501"/>
        <end position="516"/>
    </location>
</feature>
<feature type="compositionally biased region" description="Gly residues" evidence="1">
    <location>
        <begin position="667"/>
        <end position="694"/>
    </location>
</feature>
<dbReference type="PANTHER" id="PTHR34465">
    <property type="entry name" value="CARBOXYL-TERMINAL HYDROLASE-LIKE PROTEIN, PUTATIVE (DUF627 AND DUF629)-RELATED"/>
    <property type="match status" value="1"/>
</dbReference>
<feature type="region of interest" description="Disordered" evidence="1">
    <location>
        <begin position="617"/>
        <end position="703"/>
    </location>
</feature>
<evidence type="ECO:0000256" key="1">
    <source>
        <dbReference type="SAM" id="MobiDB-lite"/>
    </source>
</evidence>
<proteinExistence type="predicted"/>
<evidence type="ECO:0000259" key="2">
    <source>
        <dbReference type="Pfam" id="PF04780"/>
    </source>
</evidence>
<name>A0A0D2JS41_9CHLO</name>
<dbReference type="PANTHER" id="PTHR34465:SF4">
    <property type="entry name" value="CARBOXYL-TERMINAL HYDROLASE-LIKE PROTEIN, PUTATIVE (DUF627 AND DUF629)-RELATED"/>
    <property type="match status" value="1"/>
</dbReference>
<gene>
    <name evidence="3" type="ORF">MNEG_6136</name>
</gene>
<sequence length="703" mass="71057">MDAKALAECLSILDDYQAGKRRASHRRPNAKKALKSLAKEHPSSALPLRFLARLLYHEAAGVVGSSDSDPGASQRRSQLLQEAYAHAAAATALAPASCSCAALRATLAINLLLEESALLPLGARLVAAGKKGTKAAAVVERKCGDLRERLEGAMAACRTALAHPAPCRSEPVISIDTGGHATSDPCSMSQSNMEEWVAGGRWQEVLDEKRGVLSSMMQVLDSCHALLDATTAARDNNIKLLQHILSWTRPCRPSMLQAAAAEVLAPLQLDPLNNQLHQAAVQELLRLLKPPGSAAGGSANGGCGADSGLSLGAFGGHGDARGAGTAALSLSVEKAWDWGGAGAGGGAGGAAAVGGKGAKKGGKAPAASARGTKGGKGKGGAGAGAPGAPKGEARSRRQRYTDVESFWRSCSPEERRALLRVPLGDLLEGVRREGGSEAAEELMEGLVLLRESGNVAARYWLCPACGGRKFGSSREFLAHVGMVHEGLTPLPPPAHAVAAPAPAPAPPLAMLPPPPLAAEQQQEQQEQQQGEDAQPPLAGADADAAAAAAAGQQQPQPPPPAAPVLPPLPRYLACCKCAAEVAGAYYKYSGPPGHSVCLRCFLSEGGGAAVTGPHHYELRLPPGSSPAGHRPLENFPLAGGAEGDGDGEGGSRPATSGSGGSNATDGTDGGGGDGGGNGGGSDWSGSPGSAGGCEGARSPSLRA</sequence>